<sequence length="105" mass="12640">MTFFDEVKQLNSESYDKWAERYFKKYNLKKVIKDSAKQGYTGHLISVLKVKDDYTRRRLDDKRTLEKIKELLGDGFKVEYRLTHGKNIFTGEDFITNKQIHITWE</sequence>
<dbReference type="AlphaFoldDB" id="A0A4V6Z3N9"/>
<gene>
    <name evidence="1" type="ORF">NCTC5386_00894</name>
</gene>
<dbReference type="Proteomes" id="UP000394068">
    <property type="component" value="Unassembled WGS sequence"/>
</dbReference>
<dbReference type="RefSeq" id="WP_077323246.1">
    <property type="nucleotide sequence ID" value="NZ_CABEHT010000001.1"/>
</dbReference>
<protein>
    <submittedName>
        <fullName evidence="1">Uncharacterized protein</fullName>
    </submittedName>
</protein>
<evidence type="ECO:0000313" key="1">
    <source>
        <dbReference type="EMBL" id="VTS13207.1"/>
    </source>
</evidence>
<organism evidence="1 2">
    <name type="scientific">Streptococcus pseudoporcinus</name>
    <dbReference type="NCBI Taxonomy" id="361101"/>
    <lineage>
        <taxon>Bacteria</taxon>
        <taxon>Bacillati</taxon>
        <taxon>Bacillota</taxon>
        <taxon>Bacilli</taxon>
        <taxon>Lactobacillales</taxon>
        <taxon>Streptococcaceae</taxon>
        <taxon>Streptococcus</taxon>
    </lineage>
</organism>
<accession>A0A4V6Z3N9</accession>
<reference evidence="1 2" key="1">
    <citation type="submission" date="2019-05" db="EMBL/GenBank/DDBJ databases">
        <authorList>
            <consortium name="Pathogen Informatics"/>
        </authorList>
    </citation>
    <scope>NUCLEOTIDE SEQUENCE [LARGE SCALE GENOMIC DNA]</scope>
    <source>
        <strain evidence="1 2">NCTC5386</strain>
    </source>
</reference>
<name>A0A4V6Z3N9_9STRE</name>
<dbReference type="EMBL" id="CABEHT010000001">
    <property type="protein sequence ID" value="VTS13207.1"/>
    <property type="molecule type" value="Genomic_DNA"/>
</dbReference>
<evidence type="ECO:0000313" key="2">
    <source>
        <dbReference type="Proteomes" id="UP000394068"/>
    </source>
</evidence>
<proteinExistence type="predicted"/>